<dbReference type="InterPro" id="IPR029063">
    <property type="entry name" value="SAM-dependent_MTases_sf"/>
</dbReference>
<dbReference type="GO" id="GO:0008168">
    <property type="term" value="F:methyltransferase activity"/>
    <property type="evidence" value="ECO:0007669"/>
    <property type="project" value="UniProtKB-KW"/>
</dbReference>
<gene>
    <name evidence="3" type="ORF">UFOPK3770_00082</name>
</gene>
<proteinExistence type="predicted"/>
<evidence type="ECO:0000313" key="3">
    <source>
        <dbReference type="EMBL" id="CAB4329983.1"/>
    </source>
</evidence>
<dbReference type="AlphaFoldDB" id="A0A6J5YQ80"/>
<dbReference type="GO" id="GO:0071770">
    <property type="term" value="P:DIM/DIP cell wall layer assembly"/>
    <property type="evidence" value="ECO:0007669"/>
    <property type="project" value="TreeGrafter"/>
</dbReference>
<dbReference type="Gene3D" id="3.40.50.150">
    <property type="entry name" value="Vaccinia Virus protein VP39"/>
    <property type="match status" value="1"/>
</dbReference>
<dbReference type="Pfam" id="PF04989">
    <property type="entry name" value="RMNT_CmcI"/>
    <property type="match status" value="1"/>
</dbReference>
<evidence type="ECO:0000256" key="2">
    <source>
        <dbReference type="ARBA" id="ARBA00022679"/>
    </source>
</evidence>
<protein>
    <submittedName>
        <fullName evidence="3">Unannotated protein</fullName>
    </submittedName>
</protein>
<dbReference type="GO" id="GO:0008610">
    <property type="term" value="P:lipid biosynthetic process"/>
    <property type="evidence" value="ECO:0007669"/>
    <property type="project" value="InterPro"/>
</dbReference>
<dbReference type="PANTHER" id="PTHR40048:SF1">
    <property type="entry name" value="RHAMNOSYL O-METHYLTRANSFERASE"/>
    <property type="match status" value="1"/>
</dbReference>
<dbReference type="EMBL" id="CAESAJ010000004">
    <property type="protein sequence ID" value="CAB4329983.1"/>
    <property type="molecule type" value="Genomic_DNA"/>
</dbReference>
<dbReference type="SUPFAM" id="SSF53335">
    <property type="entry name" value="S-adenosyl-L-methionine-dependent methyltransferases"/>
    <property type="match status" value="1"/>
</dbReference>
<reference evidence="3" key="1">
    <citation type="submission" date="2020-05" db="EMBL/GenBank/DDBJ databases">
        <authorList>
            <person name="Chiriac C."/>
            <person name="Salcher M."/>
            <person name="Ghai R."/>
            <person name="Kavagutti S V."/>
        </authorList>
    </citation>
    <scope>NUCLEOTIDE SEQUENCE</scope>
</reference>
<sequence length="255" mass="28656">MTSIPAHQQKIPNAKEFVEMRDEWQSALTHDEQLRSQAVELQSAADKYMYTYQFSWLGVPIIRLPDDIVLYQELIGDIQPKAIVETGIARGGSLVLSASLMQMFGLEPHVFGLDLQIFPHTREAISTSRYSRNIQLWEGDSASPDAAQAVKGFLAEFSEPCLLVLDSDHTHSHVFNELSLLAPLMPAGSVILVADTLIAEMPENAYPNREWTKELNPLSALNEFLETNPGHYSRLDKYGRRALQTEFRDGVILKS</sequence>
<keyword evidence="2" id="KW-0808">Transferase</keyword>
<dbReference type="InterPro" id="IPR007072">
    <property type="entry name" value="RNMT_CmcI"/>
</dbReference>
<accession>A0A6J5YQ80</accession>
<name>A0A6J5YQ80_9ZZZZ</name>
<keyword evidence="1" id="KW-0489">Methyltransferase</keyword>
<dbReference type="PANTHER" id="PTHR40048">
    <property type="entry name" value="RHAMNOSYL O-METHYLTRANSFERASE"/>
    <property type="match status" value="1"/>
</dbReference>
<evidence type="ECO:0000256" key="1">
    <source>
        <dbReference type="ARBA" id="ARBA00022603"/>
    </source>
</evidence>
<organism evidence="3">
    <name type="scientific">freshwater metagenome</name>
    <dbReference type="NCBI Taxonomy" id="449393"/>
    <lineage>
        <taxon>unclassified sequences</taxon>
        <taxon>metagenomes</taxon>
        <taxon>ecological metagenomes</taxon>
    </lineage>
</organism>
<dbReference type="GO" id="GO:0032259">
    <property type="term" value="P:methylation"/>
    <property type="evidence" value="ECO:0007669"/>
    <property type="project" value="UniProtKB-KW"/>
</dbReference>
<dbReference type="GO" id="GO:0005886">
    <property type="term" value="C:plasma membrane"/>
    <property type="evidence" value="ECO:0007669"/>
    <property type="project" value="TreeGrafter"/>
</dbReference>